<dbReference type="PANTHER" id="PTHR15184">
    <property type="entry name" value="ATP SYNTHASE"/>
    <property type="match status" value="1"/>
</dbReference>
<dbReference type="InterPro" id="IPR027417">
    <property type="entry name" value="P-loop_NTPase"/>
</dbReference>
<sequence length="473" mass="53330">MQGKIVKIWSDVIEVQFSSLSTYKIDLEIGQVIYLHNKKTVLLIEKIISPLVVRAIIIVADREIQINDIAICEGKKMQVPVGKNTKGKVFDITGKDLNFSQNFKYIDIDSTISSPSYKIEKRNFLETGIKAIDFFVPIFDGTKLGIFGGAGVGKTVLMKELIFNLSNFYKETDKHDVTAIFVGVGERIREGQELIYELSKSKLLDKSIIFISQMNETPGSRNKILPMGITAAEYLRDVEKENVLLFVDNIYRFIQAGNELSASLGKKPSSAGYQPTLQSEVSYIQERLNTNENGSITSFQTIFLPMDDISDPGSVAVFNHLDSSLVLSRDISSEGLFPAIDPLASNSNLLNINNIGKEHYDAVIEAKRILQKYKELKDMILILGIDQLEYENWVIVRKAMQLTNFFTQRFSTASQFTKESGVFVKIEDTIKSVINIIEGKYLNRNPDDFLYINSTLDFKTDSELEKEAKGKKN</sequence>
<keyword evidence="7" id="KW-0406">Ion transport</keyword>
<dbReference type="Gene3D" id="3.40.50.300">
    <property type="entry name" value="P-loop containing nucleotide triphosphate hydrolases"/>
    <property type="match status" value="1"/>
</dbReference>
<gene>
    <name evidence="12" type="ORF">QEG99_01980</name>
</gene>
<evidence type="ECO:0000256" key="3">
    <source>
        <dbReference type="ARBA" id="ARBA00022448"/>
    </source>
</evidence>
<evidence type="ECO:0000256" key="5">
    <source>
        <dbReference type="ARBA" id="ARBA00022840"/>
    </source>
</evidence>
<dbReference type="PROSITE" id="PS00152">
    <property type="entry name" value="ATPASE_ALPHA_BETA"/>
    <property type="match status" value="1"/>
</dbReference>
<dbReference type="InterPro" id="IPR050053">
    <property type="entry name" value="ATPase_alpha/beta_chains"/>
</dbReference>
<dbReference type="RefSeq" id="WP_280102336.1">
    <property type="nucleotide sequence ID" value="NZ_CP122979.1"/>
</dbReference>
<organism evidence="12 13">
    <name type="scientific">Mesomycoplasma lagogenitalium</name>
    <dbReference type="NCBI Taxonomy" id="171286"/>
    <lineage>
        <taxon>Bacteria</taxon>
        <taxon>Bacillati</taxon>
        <taxon>Mycoplasmatota</taxon>
        <taxon>Mycoplasmoidales</taxon>
        <taxon>Metamycoplasmataceae</taxon>
        <taxon>Mesomycoplasma</taxon>
    </lineage>
</organism>
<keyword evidence="8" id="KW-0472">Membrane</keyword>
<comment type="similarity">
    <text evidence="2">Belongs to the ATPase alpha/beta chains family.</text>
</comment>
<dbReference type="NCBIfam" id="NF045934">
    <property type="entry name" value="MSC_0618_beta"/>
    <property type="match status" value="1"/>
</dbReference>
<evidence type="ECO:0000313" key="13">
    <source>
        <dbReference type="Proteomes" id="UP001179842"/>
    </source>
</evidence>
<evidence type="ECO:0000259" key="11">
    <source>
        <dbReference type="Pfam" id="PF00006"/>
    </source>
</evidence>
<comment type="subcellular location">
    <subcellularLocation>
        <location evidence="1">Membrane</location>
    </subcellularLocation>
</comment>
<dbReference type="EMBL" id="CP122979">
    <property type="protein sequence ID" value="WGI37033.1"/>
    <property type="molecule type" value="Genomic_DNA"/>
</dbReference>
<evidence type="ECO:0000256" key="4">
    <source>
        <dbReference type="ARBA" id="ARBA00022741"/>
    </source>
</evidence>
<reference evidence="12" key="1">
    <citation type="submission" date="2023-04" db="EMBL/GenBank/DDBJ databases">
        <title>Completed genome of Mycoplasma lagogenitalium type strain 12MS.</title>
        <authorList>
            <person name="Spergser J."/>
        </authorList>
    </citation>
    <scope>NUCLEOTIDE SEQUENCE</scope>
    <source>
        <strain evidence="12">12MS</strain>
    </source>
</reference>
<evidence type="ECO:0000256" key="7">
    <source>
        <dbReference type="ARBA" id="ARBA00023065"/>
    </source>
</evidence>
<protein>
    <submittedName>
        <fullName evidence="12">F0F1 ATP synthase subunit beta</fullName>
    </submittedName>
</protein>
<dbReference type="SUPFAM" id="SSF52540">
    <property type="entry name" value="P-loop containing nucleoside triphosphate hydrolases"/>
    <property type="match status" value="1"/>
</dbReference>
<feature type="domain" description="ATPase F1/V1/A1 complex alpha/beta subunit nucleotide-binding" evidence="11">
    <location>
        <begin position="128"/>
        <end position="347"/>
    </location>
</feature>
<dbReference type="InterPro" id="IPR000194">
    <property type="entry name" value="ATPase_F1/V1/A1_a/bsu_nucl-bd"/>
</dbReference>
<dbReference type="SUPFAM" id="SSF47917">
    <property type="entry name" value="C-terminal domain of alpha and beta subunits of F1 ATP synthase"/>
    <property type="match status" value="1"/>
</dbReference>
<keyword evidence="3" id="KW-0813">Transport</keyword>
<dbReference type="Gene3D" id="1.10.1140.10">
    <property type="entry name" value="Bovine Mitochondrial F1-atpase, Atp Synthase Beta Chain, Chain D, domain 3"/>
    <property type="match status" value="1"/>
</dbReference>
<evidence type="ECO:0000256" key="6">
    <source>
        <dbReference type="ARBA" id="ARBA00022967"/>
    </source>
</evidence>
<keyword evidence="10" id="KW-0066">ATP synthesis</keyword>
<evidence type="ECO:0000256" key="8">
    <source>
        <dbReference type="ARBA" id="ARBA00023136"/>
    </source>
</evidence>
<keyword evidence="5" id="KW-0067">ATP-binding</keyword>
<evidence type="ECO:0000256" key="9">
    <source>
        <dbReference type="ARBA" id="ARBA00023196"/>
    </source>
</evidence>
<keyword evidence="9" id="KW-0139">CF(1)</keyword>
<evidence type="ECO:0000313" key="12">
    <source>
        <dbReference type="EMBL" id="WGI37033.1"/>
    </source>
</evidence>
<dbReference type="InterPro" id="IPR020003">
    <property type="entry name" value="ATPase_a/bsu_AS"/>
</dbReference>
<evidence type="ECO:0000256" key="2">
    <source>
        <dbReference type="ARBA" id="ARBA00008936"/>
    </source>
</evidence>
<keyword evidence="6" id="KW-1278">Translocase</keyword>
<accession>A0ABY8LWT8</accession>
<keyword evidence="4" id="KW-0547">Nucleotide-binding</keyword>
<dbReference type="Proteomes" id="UP001179842">
    <property type="component" value="Chromosome"/>
</dbReference>
<dbReference type="InterPro" id="IPR024034">
    <property type="entry name" value="ATPase_F1/V1_b/a_C"/>
</dbReference>
<dbReference type="Pfam" id="PF00006">
    <property type="entry name" value="ATP-synt_ab"/>
    <property type="match status" value="1"/>
</dbReference>
<dbReference type="PANTHER" id="PTHR15184:SF71">
    <property type="entry name" value="ATP SYNTHASE SUBUNIT BETA, MITOCHONDRIAL"/>
    <property type="match status" value="1"/>
</dbReference>
<evidence type="ECO:0000256" key="10">
    <source>
        <dbReference type="ARBA" id="ARBA00023310"/>
    </source>
</evidence>
<keyword evidence="13" id="KW-1185">Reference proteome</keyword>
<proteinExistence type="inferred from homology"/>
<name>A0ABY8LWT8_9BACT</name>
<evidence type="ECO:0000256" key="1">
    <source>
        <dbReference type="ARBA" id="ARBA00004370"/>
    </source>
</evidence>